<dbReference type="Proteomes" id="UP000326340">
    <property type="component" value="Unassembled WGS sequence"/>
</dbReference>
<feature type="compositionally biased region" description="Polar residues" evidence="1">
    <location>
        <begin position="171"/>
        <end position="185"/>
    </location>
</feature>
<feature type="region of interest" description="Disordered" evidence="1">
    <location>
        <begin position="166"/>
        <end position="195"/>
    </location>
</feature>
<evidence type="ECO:0000256" key="1">
    <source>
        <dbReference type="SAM" id="MobiDB-lite"/>
    </source>
</evidence>
<organism evidence="2 3">
    <name type="scientific">Colletotrichum shisoi</name>
    <dbReference type="NCBI Taxonomy" id="2078593"/>
    <lineage>
        <taxon>Eukaryota</taxon>
        <taxon>Fungi</taxon>
        <taxon>Dikarya</taxon>
        <taxon>Ascomycota</taxon>
        <taxon>Pezizomycotina</taxon>
        <taxon>Sordariomycetes</taxon>
        <taxon>Hypocreomycetidae</taxon>
        <taxon>Glomerellales</taxon>
        <taxon>Glomerellaceae</taxon>
        <taxon>Colletotrichum</taxon>
        <taxon>Colletotrichum destructivum species complex</taxon>
    </lineage>
</organism>
<evidence type="ECO:0000313" key="3">
    <source>
        <dbReference type="Proteomes" id="UP000326340"/>
    </source>
</evidence>
<name>A0A5Q4BM05_9PEZI</name>
<dbReference type="EMBL" id="PUHP01000788">
    <property type="protein sequence ID" value="TQN68008.1"/>
    <property type="molecule type" value="Genomic_DNA"/>
</dbReference>
<feature type="non-terminal residue" evidence="2">
    <location>
        <position position="1"/>
    </location>
</feature>
<sequence length="221" mass="24802">LVHHILSTTSCPPHLVHHILSATDRPPPTNGQRSIHHHLPGSHRFATGSEARQQPCPEFQLRPDGARVPRINTLRTCTDTQPSTLAAPYTYIPMNDARRDAIRIPDRLKLSSATDRRNRRRARGEASGEKRGQKRYPGGGHMVSFRSHLVNLNHLMFSRSLARSLPPPNRWTRQGTGTPNKQYATPTGPAPSPPLSNTAVRLPVLGLLMKFWPWPLSHIMY</sequence>
<feature type="region of interest" description="Disordered" evidence="1">
    <location>
        <begin position="22"/>
        <end position="53"/>
    </location>
</feature>
<comment type="caution">
    <text evidence="2">The sequence shown here is derived from an EMBL/GenBank/DDBJ whole genome shotgun (WGS) entry which is preliminary data.</text>
</comment>
<keyword evidence="3" id="KW-1185">Reference proteome</keyword>
<feature type="region of interest" description="Disordered" evidence="1">
    <location>
        <begin position="106"/>
        <end position="140"/>
    </location>
</feature>
<dbReference type="AlphaFoldDB" id="A0A5Q4BM05"/>
<reference evidence="2 3" key="1">
    <citation type="journal article" date="2019" name="Sci. Rep.">
        <title>Colletotrichum shisoi sp. nov., an anthracnose pathogen of Perilla frutescens in Japan: molecular phylogenetic, morphological and genomic evidence.</title>
        <authorList>
            <person name="Gan P."/>
            <person name="Tsushima A."/>
            <person name="Hiroyama R."/>
            <person name="Narusaka M."/>
            <person name="Takano Y."/>
            <person name="Narusaka Y."/>
            <person name="Kawaradani M."/>
            <person name="Damm U."/>
            <person name="Shirasu K."/>
        </authorList>
    </citation>
    <scope>NUCLEOTIDE SEQUENCE [LARGE SCALE GENOMIC DNA]</scope>
    <source>
        <strain evidence="2 3">PG-2018a</strain>
    </source>
</reference>
<gene>
    <name evidence="2" type="ORF">CSHISOI_07457</name>
</gene>
<accession>A0A5Q4BM05</accession>
<proteinExistence type="predicted"/>
<evidence type="ECO:0000313" key="2">
    <source>
        <dbReference type="EMBL" id="TQN68008.1"/>
    </source>
</evidence>
<protein>
    <submittedName>
        <fullName evidence="2">Uncharacterized protein</fullName>
    </submittedName>
</protein>